<protein>
    <submittedName>
        <fullName evidence="2">Uncharacterized protein</fullName>
    </submittedName>
</protein>
<feature type="chain" id="PRO_5020274357" evidence="1">
    <location>
        <begin position="37"/>
        <end position="102"/>
    </location>
</feature>
<proteinExistence type="predicted"/>
<dbReference type="EMBL" id="CM016762">
    <property type="protein sequence ID" value="TMS36387.1"/>
    <property type="molecule type" value="Genomic_DNA"/>
</dbReference>
<reference evidence="2 3" key="1">
    <citation type="journal article" date="2015" name="Genome Biol.">
        <title>Comparative genomics of Steinernema reveals deeply conserved gene regulatory networks.</title>
        <authorList>
            <person name="Dillman A.R."/>
            <person name="Macchietto M."/>
            <person name="Porter C.F."/>
            <person name="Rogers A."/>
            <person name="Williams B."/>
            <person name="Antoshechkin I."/>
            <person name="Lee M.M."/>
            <person name="Goodwin Z."/>
            <person name="Lu X."/>
            <person name="Lewis E.E."/>
            <person name="Goodrich-Blair H."/>
            <person name="Stock S.P."/>
            <person name="Adams B.J."/>
            <person name="Sternberg P.W."/>
            <person name="Mortazavi A."/>
        </authorList>
    </citation>
    <scope>NUCLEOTIDE SEQUENCE [LARGE SCALE GENOMIC DNA]</scope>
    <source>
        <strain evidence="2 3">ALL</strain>
    </source>
</reference>
<accession>A0A4U8UW62</accession>
<sequence length="102" mass="11784">MAAYSSIPVQSHMSSSTLSYLFFLLLLVAVFQTSSAYEEKSDYDMAEMTPYELQVKRFRTEPIRFGKRGPREPIRFGKRAMTNSYAPHRLPGFPAFYGTYNH</sequence>
<dbReference type="AlphaFoldDB" id="A0A4U8UW62"/>
<organism evidence="2 3">
    <name type="scientific">Steinernema carpocapsae</name>
    <name type="common">Entomopathogenic nematode</name>
    <dbReference type="NCBI Taxonomy" id="34508"/>
    <lineage>
        <taxon>Eukaryota</taxon>
        <taxon>Metazoa</taxon>
        <taxon>Ecdysozoa</taxon>
        <taxon>Nematoda</taxon>
        <taxon>Chromadorea</taxon>
        <taxon>Rhabditida</taxon>
        <taxon>Tylenchina</taxon>
        <taxon>Panagrolaimomorpha</taxon>
        <taxon>Strongyloidoidea</taxon>
        <taxon>Steinernematidae</taxon>
        <taxon>Steinernema</taxon>
    </lineage>
</organism>
<evidence type="ECO:0000256" key="1">
    <source>
        <dbReference type="SAM" id="SignalP"/>
    </source>
</evidence>
<name>A0A4U8UW62_STECR</name>
<evidence type="ECO:0000313" key="2">
    <source>
        <dbReference type="EMBL" id="TMS36387.1"/>
    </source>
</evidence>
<comment type="caution">
    <text evidence="2">The sequence shown here is derived from an EMBL/GenBank/DDBJ whole genome shotgun (WGS) entry which is preliminary data.</text>
</comment>
<evidence type="ECO:0000313" key="3">
    <source>
        <dbReference type="Proteomes" id="UP000298663"/>
    </source>
</evidence>
<reference evidence="2 3" key="2">
    <citation type="journal article" date="2019" name="G3 (Bethesda)">
        <title>Hybrid Assembly of the Genome of the Entomopathogenic Nematode Steinernema carpocapsae Identifies the X-Chromosome.</title>
        <authorList>
            <person name="Serra L."/>
            <person name="Macchietto M."/>
            <person name="Macias-Munoz A."/>
            <person name="McGill C.J."/>
            <person name="Rodriguez I.M."/>
            <person name="Rodriguez B."/>
            <person name="Murad R."/>
            <person name="Mortazavi A."/>
        </authorList>
    </citation>
    <scope>NUCLEOTIDE SEQUENCE [LARGE SCALE GENOMIC DNA]</scope>
    <source>
        <strain evidence="2 3">ALL</strain>
    </source>
</reference>
<dbReference type="EMBL" id="AZBU02000001">
    <property type="protein sequence ID" value="TMS36387.1"/>
    <property type="molecule type" value="Genomic_DNA"/>
</dbReference>
<gene>
    <name evidence="2" type="ORF">L596_003562</name>
</gene>
<dbReference type="OrthoDB" id="5863260at2759"/>
<keyword evidence="3" id="KW-1185">Reference proteome</keyword>
<feature type="signal peptide" evidence="1">
    <location>
        <begin position="1"/>
        <end position="36"/>
    </location>
</feature>
<dbReference type="Proteomes" id="UP000298663">
    <property type="component" value="Chromosome X"/>
</dbReference>
<keyword evidence="1" id="KW-0732">Signal</keyword>